<evidence type="ECO:0000313" key="2">
    <source>
        <dbReference type="EMBL" id="TCD70086.1"/>
    </source>
</evidence>
<accession>A0A4R0RQN8</accession>
<feature type="compositionally biased region" description="Low complexity" evidence="1">
    <location>
        <begin position="122"/>
        <end position="140"/>
    </location>
</feature>
<name>A0A4R0RQN8_9APHY</name>
<dbReference type="AlphaFoldDB" id="A0A4R0RQN8"/>
<organism evidence="2 3">
    <name type="scientific">Steccherinum ochraceum</name>
    <dbReference type="NCBI Taxonomy" id="92696"/>
    <lineage>
        <taxon>Eukaryota</taxon>
        <taxon>Fungi</taxon>
        <taxon>Dikarya</taxon>
        <taxon>Basidiomycota</taxon>
        <taxon>Agaricomycotina</taxon>
        <taxon>Agaricomycetes</taxon>
        <taxon>Polyporales</taxon>
        <taxon>Steccherinaceae</taxon>
        <taxon>Steccherinum</taxon>
    </lineage>
</organism>
<feature type="region of interest" description="Disordered" evidence="1">
    <location>
        <begin position="1"/>
        <end position="186"/>
    </location>
</feature>
<dbReference type="EMBL" id="RWJN01000028">
    <property type="protein sequence ID" value="TCD70086.1"/>
    <property type="molecule type" value="Genomic_DNA"/>
</dbReference>
<protein>
    <submittedName>
        <fullName evidence="2">Histone deacetylase</fullName>
    </submittedName>
</protein>
<gene>
    <name evidence="2" type="primary">RPD3_1</name>
    <name evidence="2" type="ORF">EIP91_005068</name>
</gene>
<dbReference type="Proteomes" id="UP000292702">
    <property type="component" value="Unassembled WGS sequence"/>
</dbReference>
<comment type="caution">
    <text evidence="2">The sequence shown here is derived from an EMBL/GenBank/DDBJ whole genome shotgun (WGS) entry which is preliminary data.</text>
</comment>
<feature type="compositionally biased region" description="Low complexity" evidence="1">
    <location>
        <begin position="75"/>
        <end position="95"/>
    </location>
</feature>
<sequence length="186" mass="19538">MEDPNEDEDLIPTNERRPQRLLDSRRQADGELSDSDDEGEDNRRNHASHKNPDSVAHSTGRRAAVGIMSTGSTHGIGTSAATAVAGTSNSGAGSSVHSDMDTNDDGPAVNRSPFRETMVPRSPADASRAKAAQSSAAASSTQPRPDDAMDVEESPALESLPNKKQPSPIPAESTKPPEASKPNEDS</sequence>
<evidence type="ECO:0000313" key="3">
    <source>
        <dbReference type="Proteomes" id="UP000292702"/>
    </source>
</evidence>
<feature type="compositionally biased region" description="Basic and acidic residues" evidence="1">
    <location>
        <begin position="14"/>
        <end position="29"/>
    </location>
</feature>
<feature type="compositionally biased region" description="Acidic residues" evidence="1">
    <location>
        <begin position="1"/>
        <end position="10"/>
    </location>
</feature>
<dbReference type="STRING" id="92696.A0A4R0RQN8"/>
<proteinExistence type="predicted"/>
<reference evidence="2 3" key="1">
    <citation type="submission" date="2018-11" db="EMBL/GenBank/DDBJ databases">
        <title>Genome assembly of Steccherinum ochraceum LE-BIN_3174, the white-rot fungus of the Steccherinaceae family (The Residual Polyporoid clade, Polyporales, Basidiomycota).</title>
        <authorList>
            <person name="Fedorova T.V."/>
            <person name="Glazunova O.A."/>
            <person name="Landesman E.O."/>
            <person name="Moiseenko K.V."/>
            <person name="Psurtseva N.V."/>
            <person name="Savinova O.S."/>
            <person name="Shakhova N.V."/>
            <person name="Tyazhelova T.V."/>
            <person name="Vasina D.V."/>
        </authorList>
    </citation>
    <scope>NUCLEOTIDE SEQUENCE [LARGE SCALE GENOMIC DNA]</scope>
    <source>
        <strain evidence="2 3">LE-BIN_3174</strain>
    </source>
</reference>
<evidence type="ECO:0000256" key="1">
    <source>
        <dbReference type="SAM" id="MobiDB-lite"/>
    </source>
</evidence>
<feature type="compositionally biased region" description="Acidic residues" evidence="1">
    <location>
        <begin position="31"/>
        <end position="40"/>
    </location>
</feature>
<keyword evidence="3" id="KW-1185">Reference proteome</keyword>